<gene>
    <name evidence="8" type="ORF">MNB_SV-12-1973</name>
</gene>
<keyword evidence="3 6" id="KW-0812">Transmembrane</keyword>
<dbReference type="AlphaFoldDB" id="A0A1W1CLL7"/>
<dbReference type="InterPro" id="IPR050448">
    <property type="entry name" value="OpgB/LTA_synthase_biosynth"/>
</dbReference>
<proteinExistence type="predicted"/>
<organism evidence="8">
    <name type="scientific">hydrothermal vent metagenome</name>
    <dbReference type="NCBI Taxonomy" id="652676"/>
    <lineage>
        <taxon>unclassified sequences</taxon>
        <taxon>metagenomes</taxon>
        <taxon>ecological metagenomes</taxon>
    </lineage>
</organism>
<dbReference type="InterPro" id="IPR017850">
    <property type="entry name" value="Alkaline_phosphatase_core_sf"/>
</dbReference>
<feature type="transmembrane region" description="Helical" evidence="6">
    <location>
        <begin position="127"/>
        <end position="147"/>
    </location>
</feature>
<dbReference type="Pfam" id="PF00884">
    <property type="entry name" value="Sulfatase"/>
    <property type="match status" value="1"/>
</dbReference>
<protein>
    <submittedName>
        <fullName evidence="8">Phosphoglycerol transferase I</fullName>
        <ecNumber evidence="8">2.7.8.20</ecNumber>
    </submittedName>
</protein>
<dbReference type="EC" id="2.7.8.20" evidence="8"/>
<evidence type="ECO:0000259" key="7">
    <source>
        <dbReference type="Pfam" id="PF00884"/>
    </source>
</evidence>
<evidence type="ECO:0000313" key="8">
    <source>
        <dbReference type="EMBL" id="SFV66664.1"/>
    </source>
</evidence>
<feature type="transmembrane region" description="Helical" evidence="6">
    <location>
        <begin position="159"/>
        <end position="177"/>
    </location>
</feature>
<evidence type="ECO:0000256" key="5">
    <source>
        <dbReference type="ARBA" id="ARBA00023136"/>
    </source>
</evidence>
<dbReference type="Gene3D" id="3.30.1120.80">
    <property type="match status" value="1"/>
</dbReference>
<evidence type="ECO:0000256" key="6">
    <source>
        <dbReference type="SAM" id="Phobius"/>
    </source>
</evidence>
<name>A0A1W1CLL7_9ZZZZ</name>
<dbReference type="EMBL" id="FPHE01000155">
    <property type="protein sequence ID" value="SFV66664.1"/>
    <property type="molecule type" value="Genomic_DNA"/>
</dbReference>
<evidence type="ECO:0000256" key="4">
    <source>
        <dbReference type="ARBA" id="ARBA00022989"/>
    </source>
</evidence>
<keyword evidence="5 6" id="KW-0472">Membrane</keyword>
<dbReference type="PANTHER" id="PTHR47371:SF3">
    <property type="entry name" value="PHOSPHOGLYCEROL TRANSFERASE I"/>
    <property type="match status" value="1"/>
</dbReference>
<reference evidence="8" key="1">
    <citation type="submission" date="2016-10" db="EMBL/GenBank/DDBJ databases">
        <authorList>
            <person name="de Groot N.N."/>
        </authorList>
    </citation>
    <scope>NUCLEOTIDE SEQUENCE</scope>
</reference>
<keyword evidence="2" id="KW-1003">Cell membrane</keyword>
<dbReference type="CDD" id="cd16015">
    <property type="entry name" value="LTA_synthase"/>
    <property type="match status" value="1"/>
</dbReference>
<keyword evidence="8" id="KW-0808">Transferase</keyword>
<feature type="transmembrane region" description="Helical" evidence="6">
    <location>
        <begin position="44"/>
        <end position="68"/>
    </location>
</feature>
<dbReference type="SUPFAM" id="SSF53649">
    <property type="entry name" value="Alkaline phosphatase-like"/>
    <property type="match status" value="1"/>
</dbReference>
<sequence length="616" mass="71343">MKFTKSIRVLKNYQLFIQYALLLLVIFSISRFFLIYTYNIKIDFYFFLYALRMDIIVISSLLVIPILLYTLNLILFARVLLVLSFFIITYLEVANYFFFEEFNTRLNYLFVAYLEYPKEVANMIWKAYTVELLILIPTLIYTSYRLWKYTKNRLIASKILPKIALLPLILPILFLGIRSSVDTSTPNQSFYSYSNSTLKNDIVNNTTFSLLHSIYLKAKDTMPNFGTKEQNPIQIIQKLEKKAYLNNYTLLHRQKSRFTKKRDIVLLLMESFGNSYVGSLGGTPTTPHFDAMSKEGLFLSNMYSSSNRSNRGFEAVLGSIFPTYSDSYLKLSKSINGFWTIAKTMQKEGYRTIFLYGGDSKFDNMKGFALNNGFDKVVDKYDFNPDIKRYTWGVCDEELYKKANEILEQSDKPIFLVAFTLSSHKPFDYPDGKIEYYDKEPIKSFANSIKYADYALHKFYTKLKNDNFFDNGLLTIVADHNAHMFGDEKIPVNEFKIPALFIAKDLKPKTINSITHQIDIAPTLLDIAGVDADTPSMGVDLTKNQTSKALIIHHGAFAYLKEDNFVLYQQNQKPLVYDFNYKLQESNLSLIKEGLAYIYGSYEIYNNQLHKGLDAK</sequence>
<dbReference type="PIRSF" id="PIRSF005091">
    <property type="entry name" value="Mmb_sulf_HI1246"/>
    <property type="match status" value="1"/>
</dbReference>
<dbReference type="InterPro" id="IPR000917">
    <property type="entry name" value="Sulfatase_N"/>
</dbReference>
<evidence type="ECO:0000256" key="1">
    <source>
        <dbReference type="ARBA" id="ARBA00004651"/>
    </source>
</evidence>
<dbReference type="PANTHER" id="PTHR47371">
    <property type="entry name" value="LIPOTEICHOIC ACID SYNTHASE"/>
    <property type="match status" value="1"/>
</dbReference>
<comment type="subcellular location">
    <subcellularLocation>
        <location evidence="1">Cell membrane</location>
        <topology evidence="1">Multi-pass membrane protein</topology>
    </subcellularLocation>
</comment>
<feature type="transmembrane region" description="Helical" evidence="6">
    <location>
        <begin position="75"/>
        <end position="99"/>
    </location>
</feature>
<feature type="transmembrane region" description="Helical" evidence="6">
    <location>
        <begin position="20"/>
        <end position="38"/>
    </location>
</feature>
<dbReference type="GO" id="GO:0008960">
    <property type="term" value="F:phosphatidylglycerol-membrane-oligosaccharide glycerophosphotransferase activity"/>
    <property type="evidence" value="ECO:0007669"/>
    <property type="project" value="UniProtKB-EC"/>
</dbReference>
<dbReference type="Gene3D" id="3.40.720.10">
    <property type="entry name" value="Alkaline Phosphatase, subunit A"/>
    <property type="match status" value="1"/>
</dbReference>
<feature type="domain" description="Sulfatase N-terminal" evidence="7">
    <location>
        <begin position="263"/>
        <end position="530"/>
    </location>
</feature>
<dbReference type="GO" id="GO:0005886">
    <property type="term" value="C:plasma membrane"/>
    <property type="evidence" value="ECO:0007669"/>
    <property type="project" value="UniProtKB-SubCell"/>
</dbReference>
<evidence type="ECO:0000256" key="3">
    <source>
        <dbReference type="ARBA" id="ARBA00022692"/>
    </source>
</evidence>
<dbReference type="InterPro" id="IPR012160">
    <property type="entry name" value="LtaS-like"/>
</dbReference>
<evidence type="ECO:0000256" key="2">
    <source>
        <dbReference type="ARBA" id="ARBA00022475"/>
    </source>
</evidence>
<accession>A0A1W1CLL7</accession>
<keyword evidence="4 6" id="KW-1133">Transmembrane helix</keyword>